<protein>
    <submittedName>
        <fullName evidence="2">Uncharacterized protein</fullName>
    </submittedName>
</protein>
<feature type="region of interest" description="Disordered" evidence="1">
    <location>
        <begin position="1"/>
        <end position="56"/>
    </location>
</feature>
<gene>
    <name evidence="2" type="ORF">HNR07_003821</name>
</gene>
<dbReference type="EMBL" id="JACHDO010000001">
    <property type="protein sequence ID" value="MBB5492684.1"/>
    <property type="molecule type" value="Genomic_DNA"/>
</dbReference>
<dbReference type="RefSeq" id="WP_184373102.1">
    <property type="nucleotide sequence ID" value="NZ_BAAAKM010000033.1"/>
</dbReference>
<evidence type="ECO:0000256" key="1">
    <source>
        <dbReference type="SAM" id="MobiDB-lite"/>
    </source>
</evidence>
<evidence type="ECO:0000313" key="3">
    <source>
        <dbReference type="Proteomes" id="UP000579647"/>
    </source>
</evidence>
<dbReference type="Proteomes" id="UP000579647">
    <property type="component" value="Unassembled WGS sequence"/>
</dbReference>
<feature type="compositionally biased region" description="Polar residues" evidence="1">
    <location>
        <begin position="1"/>
        <end position="14"/>
    </location>
</feature>
<evidence type="ECO:0000313" key="2">
    <source>
        <dbReference type="EMBL" id="MBB5492684.1"/>
    </source>
</evidence>
<name>A0A840W990_9ACTN</name>
<proteinExistence type="predicted"/>
<comment type="caution">
    <text evidence="2">The sequence shown here is derived from an EMBL/GenBank/DDBJ whole genome shotgun (WGS) entry which is preliminary data.</text>
</comment>
<dbReference type="AlphaFoldDB" id="A0A840W990"/>
<keyword evidence="3" id="KW-1185">Reference proteome</keyword>
<accession>A0A840W990</accession>
<sequence>MTVTGISTQTQPKPRTQMDVGDLLVAVEDIATLRSRGDQPSDGGGTGRSDTNDGFH</sequence>
<reference evidence="2 3" key="1">
    <citation type="submission" date="2020-08" db="EMBL/GenBank/DDBJ databases">
        <title>Sequencing the genomes of 1000 actinobacteria strains.</title>
        <authorList>
            <person name="Klenk H.-P."/>
        </authorList>
    </citation>
    <scope>NUCLEOTIDE SEQUENCE [LARGE SCALE GENOMIC DNA]</scope>
    <source>
        <strain evidence="2 3">DSM 44598</strain>
    </source>
</reference>
<organism evidence="2 3">
    <name type="scientific">Nocardiopsis metallicus</name>
    <dbReference type="NCBI Taxonomy" id="179819"/>
    <lineage>
        <taxon>Bacteria</taxon>
        <taxon>Bacillati</taxon>
        <taxon>Actinomycetota</taxon>
        <taxon>Actinomycetes</taxon>
        <taxon>Streptosporangiales</taxon>
        <taxon>Nocardiopsidaceae</taxon>
        <taxon>Nocardiopsis</taxon>
    </lineage>
</organism>